<proteinExistence type="predicted"/>
<keyword evidence="2" id="KW-0472">Membrane</keyword>
<evidence type="ECO:0000256" key="2">
    <source>
        <dbReference type="SAM" id="Phobius"/>
    </source>
</evidence>
<protein>
    <submittedName>
        <fullName evidence="4">Uncharacterized protein</fullName>
    </submittedName>
</protein>
<keyword evidence="2" id="KW-1133">Transmembrane helix</keyword>
<keyword evidence="2" id="KW-0812">Transmembrane</keyword>
<dbReference type="AlphaFoldDB" id="A0A1I7WGU7"/>
<evidence type="ECO:0000313" key="3">
    <source>
        <dbReference type="Proteomes" id="UP000095283"/>
    </source>
</evidence>
<feature type="compositionally biased region" description="Polar residues" evidence="1">
    <location>
        <begin position="33"/>
        <end position="58"/>
    </location>
</feature>
<dbReference type="Proteomes" id="UP000095283">
    <property type="component" value="Unplaced"/>
</dbReference>
<reference evidence="4" key="1">
    <citation type="submission" date="2016-11" db="UniProtKB">
        <authorList>
            <consortium name="WormBaseParasite"/>
        </authorList>
    </citation>
    <scope>IDENTIFICATION</scope>
</reference>
<keyword evidence="3" id="KW-1185">Reference proteome</keyword>
<organism evidence="3 4">
    <name type="scientific">Heterorhabditis bacteriophora</name>
    <name type="common">Entomopathogenic nematode worm</name>
    <dbReference type="NCBI Taxonomy" id="37862"/>
    <lineage>
        <taxon>Eukaryota</taxon>
        <taxon>Metazoa</taxon>
        <taxon>Ecdysozoa</taxon>
        <taxon>Nematoda</taxon>
        <taxon>Chromadorea</taxon>
        <taxon>Rhabditida</taxon>
        <taxon>Rhabditina</taxon>
        <taxon>Rhabditomorpha</taxon>
        <taxon>Strongyloidea</taxon>
        <taxon>Heterorhabditidae</taxon>
        <taxon>Heterorhabditis</taxon>
    </lineage>
</organism>
<evidence type="ECO:0000313" key="4">
    <source>
        <dbReference type="WBParaSite" id="Hba_04191"/>
    </source>
</evidence>
<name>A0A1I7WGU7_HETBA</name>
<accession>A0A1I7WGU7</accession>
<sequence length="130" mass="15282">MKEPSESRYINASTELRKDNSIYVSTGFHAISRPNQSPSRGSSASSLTAQNSHSQAKLQQRAHFTMTNVYYGHTIRRLRFLDMPLSTKFLNNQRPSNYHDDMTLEEACYISYFVVLYFSYIYIYIYIYIY</sequence>
<evidence type="ECO:0000256" key="1">
    <source>
        <dbReference type="SAM" id="MobiDB-lite"/>
    </source>
</evidence>
<feature type="transmembrane region" description="Helical" evidence="2">
    <location>
        <begin position="109"/>
        <end position="129"/>
    </location>
</feature>
<feature type="region of interest" description="Disordered" evidence="1">
    <location>
        <begin position="29"/>
        <end position="58"/>
    </location>
</feature>
<dbReference type="WBParaSite" id="Hba_04191">
    <property type="protein sequence ID" value="Hba_04191"/>
    <property type="gene ID" value="Hba_04191"/>
</dbReference>